<dbReference type="STRING" id="6573.A0A210PH27"/>
<keyword evidence="12 18" id="KW-0175">Coiled coil</keyword>
<keyword evidence="5" id="KW-0963">Cytoplasm</keyword>
<dbReference type="InterPro" id="IPR042222">
    <property type="entry name" value="Dynein_2_N"/>
</dbReference>
<evidence type="ECO:0000256" key="7">
    <source>
        <dbReference type="ARBA" id="ARBA00022737"/>
    </source>
</evidence>
<dbReference type="Pfam" id="PF18198">
    <property type="entry name" value="AAA_lid_11"/>
    <property type="match status" value="1"/>
</dbReference>
<comment type="subunit">
    <text evidence="4">Consists of at least two heavy chains and a number of intermediate and light chains.</text>
</comment>
<dbReference type="FunFam" id="3.40.50.300:FF:000362">
    <property type="entry name" value="Dynein, axonemal, heavy chain 6"/>
    <property type="match status" value="1"/>
</dbReference>
<dbReference type="EMBL" id="NEDP02076707">
    <property type="protein sequence ID" value="OWF35798.1"/>
    <property type="molecule type" value="Genomic_DNA"/>
</dbReference>
<dbReference type="SUPFAM" id="SSF52540">
    <property type="entry name" value="P-loop containing nucleoside triphosphate hydrolases"/>
    <property type="match status" value="4"/>
</dbReference>
<keyword evidence="6" id="KW-0493">Microtubule</keyword>
<dbReference type="InterPro" id="IPR026983">
    <property type="entry name" value="DHC"/>
</dbReference>
<name>A0A210PH27_MIZYE</name>
<dbReference type="Pfam" id="PF12775">
    <property type="entry name" value="AAA_7"/>
    <property type="match status" value="1"/>
</dbReference>
<dbReference type="Gene3D" id="1.20.140.100">
    <property type="entry name" value="Dynein heavy chain, N-terminal domain 2"/>
    <property type="match status" value="1"/>
</dbReference>
<keyword evidence="11" id="KW-0243">Dynein</keyword>
<dbReference type="GO" id="GO:0031514">
    <property type="term" value="C:motile cilium"/>
    <property type="evidence" value="ECO:0007669"/>
    <property type="project" value="UniProtKB-SubCell"/>
</dbReference>
<dbReference type="OrthoDB" id="5593012at2759"/>
<dbReference type="GO" id="GO:0003341">
    <property type="term" value="P:cilium movement"/>
    <property type="evidence" value="ECO:0007669"/>
    <property type="project" value="UniProtKB-ARBA"/>
</dbReference>
<dbReference type="Gene3D" id="3.20.180.20">
    <property type="entry name" value="Dynein heavy chain, N-terminal domain 2"/>
    <property type="match status" value="1"/>
</dbReference>
<dbReference type="Proteomes" id="UP000242188">
    <property type="component" value="Unassembled WGS sequence"/>
</dbReference>
<dbReference type="InterPro" id="IPR004273">
    <property type="entry name" value="Dynein_heavy_D6_P-loop"/>
</dbReference>
<evidence type="ECO:0000256" key="14">
    <source>
        <dbReference type="ARBA" id="ARBA00023175"/>
    </source>
</evidence>
<dbReference type="InterPro" id="IPR035706">
    <property type="entry name" value="AAA_9"/>
</dbReference>
<keyword evidence="15" id="KW-0206">Cytoskeleton</keyword>
<dbReference type="Pfam" id="PF18199">
    <property type="entry name" value="Dynein_C"/>
    <property type="match status" value="1"/>
</dbReference>
<dbReference type="Pfam" id="PF12777">
    <property type="entry name" value="MT"/>
    <property type="match status" value="1"/>
</dbReference>
<dbReference type="Pfam" id="PF08393">
    <property type="entry name" value="DHC_N2"/>
    <property type="match status" value="1"/>
</dbReference>
<dbReference type="Gene3D" id="1.20.920.30">
    <property type="match status" value="1"/>
</dbReference>
<keyword evidence="9" id="KW-0067">ATP-binding</keyword>
<dbReference type="GO" id="GO:0051959">
    <property type="term" value="F:dynein light intermediate chain binding"/>
    <property type="evidence" value="ECO:0007669"/>
    <property type="project" value="InterPro"/>
</dbReference>
<dbReference type="GO" id="GO:0045505">
    <property type="term" value="F:dynein intermediate chain binding"/>
    <property type="evidence" value="ECO:0007669"/>
    <property type="project" value="InterPro"/>
</dbReference>
<keyword evidence="7" id="KW-0677">Repeat</keyword>
<evidence type="ECO:0000256" key="19">
    <source>
        <dbReference type="SAM" id="MobiDB-lite"/>
    </source>
</evidence>
<dbReference type="InterPro" id="IPR041589">
    <property type="entry name" value="DNAH3_AAA_lid_1"/>
</dbReference>
<dbReference type="Pfam" id="PF03028">
    <property type="entry name" value="Dynein_heavy"/>
    <property type="match status" value="1"/>
</dbReference>
<dbReference type="FunFam" id="3.40.50.300:FF:000223">
    <property type="entry name" value="Dynein heavy chain 3, axonemal"/>
    <property type="match status" value="1"/>
</dbReference>
<dbReference type="FunFam" id="1.20.920.20:FF:000006">
    <property type="entry name" value="Dynein, axonemal, heavy chain 6"/>
    <property type="match status" value="1"/>
</dbReference>
<dbReference type="Pfam" id="PF12774">
    <property type="entry name" value="AAA_6"/>
    <property type="match status" value="1"/>
</dbReference>
<evidence type="ECO:0000256" key="1">
    <source>
        <dbReference type="ARBA" id="ARBA00004230"/>
    </source>
</evidence>
<dbReference type="PANTHER" id="PTHR22878">
    <property type="entry name" value="DYNEIN HEAVY CHAIN 6, AXONEMAL-LIKE-RELATED"/>
    <property type="match status" value="1"/>
</dbReference>
<dbReference type="FunFam" id="3.40.50.300:FF:001328">
    <property type="entry name" value="Dynein heavy chain 6, axonemal"/>
    <property type="match status" value="1"/>
</dbReference>
<evidence type="ECO:0000256" key="11">
    <source>
        <dbReference type="ARBA" id="ARBA00023017"/>
    </source>
</evidence>
<dbReference type="Pfam" id="PF17852">
    <property type="entry name" value="Dynein_AAA_lid"/>
    <property type="match status" value="1"/>
</dbReference>
<dbReference type="GO" id="GO:0005524">
    <property type="term" value="F:ATP binding"/>
    <property type="evidence" value="ECO:0007669"/>
    <property type="project" value="UniProtKB-KW"/>
</dbReference>
<dbReference type="FunFam" id="3.40.50.300:FF:005585">
    <property type="entry name" value="Predicted protein"/>
    <property type="match status" value="1"/>
</dbReference>
<evidence type="ECO:0000256" key="5">
    <source>
        <dbReference type="ARBA" id="ARBA00022490"/>
    </source>
</evidence>
<dbReference type="FunFam" id="1.10.8.1220:FF:000001">
    <property type="entry name" value="Dynein axonemal heavy chain 5"/>
    <property type="match status" value="1"/>
</dbReference>
<feature type="compositionally biased region" description="Low complexity" evidence="19">
    <location>
        <begin position="15"/>
        <end position="26"/>
    </location>
</feature>
<evidence type="ECO:0000256" key="8">
    <source>
        <dbReference type="ARBA" id="ARBA00022741"/>
    </source>
</evidence>
<evidence type="ECO:0000256" key="2">
    <source>
        <dbReference type="ARBA" id="ARBA00004430"/>
    </source>
</evidence>
<feature type="domain" description="AAA+ ATPase" evidence="20">
    <location>
        <begin position="1327"/>
        <end position="1430"/>
    </location>
</feature>
<organism evidence="21 22">
    <name type="scientific">Mizuhopecten yessoensis</name>
    <name type="common">Japanese scallop</name>
    <name type="synonym">Patinopecten yessoensis</name>
    <dbReference type="NCBI Taxonomy" id="6573"/>
    <lineage>
        <taxon>Eukaryota</taxon>
        <taxon>Metazoa</taxon>
        <taxon>Spiralia</taxon>
        <taxon>Lophotrochozoa</taxon>
        <taxon>Mollusca</taxon>
        <taxon>Bivalvia</taxon>
        <taxon>Autobranchia</taxon>
        <taxon>Pteriomorphia</taxon>
        <taxon>Pectinida</taxon>
        <taxon>Pectinoidea</taxon>
        <taxon>Pectinidae</taxon>
        <taxon>Mizuhopecten</taxon>
    </lineage>
</organism>
<dbReference type="InterPro" id="IPR042219">
    <property type="entry name" value="AAA_lid_11_sf"/>
</dbReference>
<dbReference type="InterPro" id="IPR024743">
    <property type="entry name" value="Dynein_HC_stalk"/>
</dbReference>
<dbReference type="Gene3D" id="3.10.490.20">
    <property type="match status" value="1"/>
</dbReference>
<dbReference type="PANTHER" id="PTHR22878:SF70">
    <property type="entry name" value="DYNEIN HEAVY CHAIN 2, AXONEMAL"/>
    <property type="match status" value="1"/>
</dbReference>
<dbReference type="FunFam" id="1.10.8.710:FF:000004">
    <property type="entry name" value="Dynein axonemal heavy chain 6"/>
    <property type="match status" value="1"/>
</dbReference>
<evidence type="ECO:0000256" key="17">
    <source>
        <dbReference type="ARBA" id="ARBA00057074"/>
    </source>
</evidence>
<dbReference type="Pfam" id="PF12781">
    <property type="entry name" value="AAA_9"/>
    <property type="match status" value="1"/>
</dbReference>
<dbReference type="GO" id="GO:0005858">
    <property type="term" value="C:axonemal dynein complex"/>
    <property type="evidence" value="ECO:0007669"/>
    <property type="project" value="UniProtKB-ARBA"/>
</dbReference>
<dbReference type="Pfam" id="PF12780">
    <property type="entry name" value="AAA_8"/>
    <property type="match status" value="1"/>
</dbReference>
<keyword evidence="16" id="KW-0966">Cell projection</keyword>
<comment type="caution">
    <text evidence="21">The sequence shown here is derived from an EMBL/GenBank/DDBJ whole genome shotgun (WGS) entry which is preliminary data.</text>
</comment>
<dbReference type="Gene3D" id="1.10.8.1220">
    <property type="match status" value="1"/>
</dbReference>
<evidence type="ECO:0000256" key="6">
    <source>
        <dbReference type="ARBA" id="ARBA00022701"/>
    </source>
</evidence>
<dbReference type="Gene3D" id="1.10.287.2620">
    <property type="match status" value="1"/>
</dbReference>
<dbReference type="Gene3D" id="3.40.50.300">
    <property type="entry name" value="P-loop containing nucleotide triphosphate hydrolases"/>
    <property type="match status" value="5"/>
</dbReference>
<dbReference type="GO" id="GO:0005874">
    <property type="term" value="C:microtubule"/>
    <property type="evidence" value="ECO:0007669"/>
    <property type="project" value="UniProtKB-KW"/>
</dbReference>
<keyword evidence="14" id="KW-0505">Motor protein</keyword>
<keyword evidence="13" id="KW-0969">Cilium</keyword>
<feature type="compositionally biased region" description="Basic and acidic residues" evidence="19">
    <location>
        <begin position="797"/>
        <end position="814"/>
    </location>
</feature>
<dbReference type="GO" id="GO:0008569">
    <property type="term" value="F:minus-end-directed microtubule motor activity"/>
    <property type="evidence" value="ECO:0007669"/>
    <property type="project" value="InterPro"/>
</dbReference>
<proteinExistence type="inferred from homology"/>
<evidence type="ECO:0000256" key="10">
    <source>
        <dbReference type="ARBA" id="ARBA00022846"/>
    </source>
</evidence>
<feature type="region of interest" description="Disordered" evidence="19">
    <location>
        <begin position="788"/>
        <end position="814"/>
    </location>
</feature>
<keyword evidence="8" id="KW-0547">Nucleotide-binding</keyword>
<dbReference type="Gene3D" id="1.20.1270.280">
    <property type="match status" value="1"/>
</dbReference>
<dbReference type="FunFam" id="3.10.490.20:FF:000001">
    <property type="entry name" value="dynein heavy chain 7, axonemal"/>
    <property type="match status" value="1"/>
</dbReference>
<dbReference type="FunFam" id="3.20.180.20:FF:000003">
    <property type="entry name" value="Dynein heavy chain 12, axonemal"/>
    <property type="match status" value="1"/>
</dbReference>
<dbReference type="Gene3D" id="1.10.8.720">
    <property type="entry name" value="Region D6 of dynein motor"/>
    <property type="match status" value="1"/>
</dbReference>
<evidence type="ECO:0000256" key="15">
    <source>
        <dbReference type="ARBA" id="ARBA00023212"/>
    </source>
</evidence>
<keyword evidence="10" id="KW-0282">Flagellum</keyword>
<dbReference type="Gene3D" id="1.20.920.20">
    <property type="match status" value="1"/>
</dbReference>
<dbReference type="FunFam" id="1.10.8.720:FF:000001">
    <property type="entry name" value="dynein heavy chain 7, axonemal"/>
    <property type="match status" value="1"/>
</dbReference>
<evidence type="ECO:0000256" key="3">
    <source>
        <dbReference type="ARBA" id="ARBA00008887"/>
    </source>
</evidence>
<dbReference type="Gene3D" id="1.10.472.130">
    <property type="match status" value="1"/>
</dbReference>
<gene>
    <name evidence="21" type="ORF">KP79_PYT11496</name>
</gene>
<evidence type="ECO:0000256" key="16">
    <source>
        <dbReference type="ARBA" id="ARBA00023273"/>
    </source>
</evidence>
<evidence type="ECO:0000256" key="13">
    <source>
        <dbReference type="ARBA" id="ARBA00023069"/>
    </source>
</evidence>
<dbReference type="InterPro" id="IPR035699">
    <property type="entry name" value="AAA_6"/>
</dbReference>
<dbReference type="InterPro" id="IPR027417">
    <property type="entry name" value="P-loop_NTPase"/>
</dbReference>
<reference evidence="21 22" key="1">
    <citation type="journal article" date="2017" name="Nat. Ecol. Evol.">
        <title>Scallop genome provides insights into evolution of bilaterian karyotype and development.</title>
        <authorList>
            <person name="Wang S."/>
            <person name="Zhang J."/>
            <person name="Jiao W."/>
            <person name="Li J."/>
            <person name="Xun X."/>
            <person name="Sun Y."/>
            <person name="Guo X."/>
            <person name="Huan P."/>
            <person name="Dong B."/>
            <person name="Zhang L."/>
            <person name="Hu X."/>
            <person name="Sun X."/>
            <person name="Wang J."/>
            <person name="Zhao C."/>
            <person name="Wang Y."/>
            <person name="Wang D."/>
            <person name="Huang X."/>
            <person name="Wang R."/>
            <person name="Lv J."/>
            <person name="Li Y."/>
            <person name="Zhang Z."/>
            <person name="Liu B."/>
            <person name="Lu W."/>
            <person name="Hui Y."/>
            <person name="Liang J."/>
            <person name="Zhou Z."/>
            <person name="Hou R."/>
            <person name="Li X."/>
            <person name="Liu Y."/>
            <person name="Li H."/>
            <person name="Ning X."/>
            <person name="Lin Y."/>
            <person name="Zhao L."/>
            <person name="Xing Q."/>
            <person name="Dou J."/>
            <person name="Li Y."/>
            <person name="Mao J."/>
            <person name="Guo H."/>
            <person name="Dou H."/>
            <person name="Li T."/>
            <person name="Mu C."/>
            <person name="Jiang W."/>
            <person name="Fu Q."/>
            <person name="Fu X."/>
            <person name="Miao Y."/>
            <person name="Liu J."/>
            <person name="Yu Q."/>
            <person name="Li R."/>
            <person name="Liao H."/>
            <person name="Li X."/>
            <person name="Kong Y."/>
            <person name="Jiang Z."/>
            <person name="Chourrout D."/>
            <person name="Li R."/>
            <person name="Bao Z."/>
        </authorList>
    </citation>
    <scope>NUCLEOTIDE SEQUENCE [LARGE SCALE GENOMIC DNA]</scope>
    <source>
        <strain evidence="21 22">PY_sf001</strain>
    </source>
</reference>
<dbReference type="InterPro" id="IPR043160">
    <property type="entry name" value="Dynein_C_barrel"/>
</dbReference>
<dbReference type="Pfam" id="PF17857">
    <property type="entry name" value="AAA_lid_1"/>
    <property type="match status" value="1"/>
</dbReference>
<feature type="coiled-coil region" evidence="18">
    <location>
        <begin position="2811"/>
        <end position="2873"/>
    </location>
</feature>
<dbReference type="FunFam" id="1.20.140.100:FF:000004">
    <property type="entry name" value="Dynein axonemal heavy chain 6"/>
    <property type="match status" value="1"/>
</dbReference>
<dbReference type="FunFam" id="1.10.287.2620:FF:000002">
    <property type="entry name" value="Dynein heavy chain 2, axonemal"/>
    <property type="match status" value="1"/>
</dbReference>
<protein>
    <submittedName>
        <fullName evidence="21">Dynein heavy chain 7, axonemal</fullName>
    </submittedName>
</protein>
<comment type="similarity">
    <text evidence="3">Belongs to the dynein heavy chain family.</text>
</comment>
<accession>A0A210PH27</accession>
<evidence type="ECO:0000256" key="9">
    <source>
        <dbReference type="ARBA" id="ARBA00022840"/>
    </source>
</evidence>
<evidence type="ECO:0000259" key="20">
    <source>
        <dbReference type="SMART" id="SM00382"/>
    </source>
</evidence>
<dbReference type="Gene3D" id="1.20.58.1120">
    <property type="match status" value="1"/>
</dbReference>
<dbReference type="Gene3D" id="6.10.140.1060">
    <property type="match status" value="1"/>
</dbReference>
<dbReference type="InterPro" id="IPR013602">
    <property type="entry name" value="Dynein_heavy_linker"/>
</dbReference>
<dbReference type="InterPro" id="IPR041228">
    <property type="entry name" value="Dynein_C"/>
</dbReference>
<dbReference type="InterPro" id="IPR041658">
    <property type="entry name" value="AAA_lid_11"/>
</dbReference>
<sequence>MYSTKMATLNGLHATRNGVNGTTNGDGNHESLNGSGVPKRRSKPNSGIGPDGYPRLPPIKKPQVKIDDPYANSKLMTFRLANHKQALLMQILHDDAVKAYEETKEVNEKDTDNKDDPDFPQEMMSKERRIRLNYQYLRKCVEAGPVTPMQPEWNAQILKMVPEHLQQSAMLKEVIKGLFDEIKVDFKASMKKSMVQHVLLKPGVKGLDNEEAGPPPQEPSGLDFSRPWHESYMQAKEVILDNLHTLHPSMQTVLNMCQTTLGNLILVDCSNMRAHGAIEFESMKNNIQLDLEKMEDKLMHSWFPTIINVFADKVAFVPPKADKIDSFYNSVTTLISNQLKNLLERTIHAFVGLFDPSDKTHLPQMKMELTFDDQKMQFYPPKEDLEETVLFVVKQVCKTMQQVPTVQSWLAGGSTVNHTDVTISKHILDAANKKLKEAVKLNFEAPQAHLKSFVQRYDYIVNGEALAEIHEYVKHEHTFAEYQEQIEKYRDVAREIMGLPSIEHFDMIRLDCEDLKRGLAEASRGLADELLRKVSDDHRRENMSICQEFTTMRDRALQHPETTEDLMNMMTFIGNARTVGMVDLNTRISDSKNRLAYLIDVYMFPPEEITLNCEVLTWPKRINPVFDDHDDLVDQSKINGEKQLLEKREKVIMELEKLRQRVDEFNDYGELDMMQQYVQDVRLVQKRVADVTEQITWINKEELLFKYPISTYPDVDDITAAVDPFQRLFNVVLRWQKAEKKWMDGSFLDLDAEIVDAEVDDYNRELYKIQKVFSNRLKKLQIEVDDRNRDRKKRRRGAEESGEEIKPEDQDEVLHPPQAVGVCTNVMDSMRDFKDVIPVIGIMCNRGMRARHWTDMSDIAGFDLTPNSGTTLRKVLKLELDAHMENFEGISAAATKEHSLEKAMVKMMEDWDSVDFNLLSYRDTGISILSSVDDIQTILDDQIVKTQTMRGSPFIKPFEKEIKASFLFKDTEWEERLIRIQDTTDEWLKVQAQWLYLEPIFSSEDIMSQMPEEGRLFTTVDKNWKDIMKHTVKDPKVLVATNLPGLLEKLIDSNGLLDKINKGLNAYLEKKRLFFPRFFFLSNDEMLEILSETKDPTRVQPHLKKCFEGIAKLQFDSKLDIHALFSSEGEKIQFSQPISTSDARGAVEKWLLQVEEVMLKSIRAVCAEAMVAYANDKRVDWVREWPGQVVLCASQAYWTREVHEAIPGGPQGLRDYWNTLQKQLNDIVILVRGKLSKQIRTSLGALVVIDVHARDSVLEMAEKGVSSENDFNWLAQLRYYWEDENMRVKITNATVKYAYEYLGNTGRLVITPLTDRCYRTLVGAFHLNLNGAPEGPAGTGKTETTKDLAKALAVQCVVFNCSDGLDYIAMGKFFKGLAAAGAWACFDEFNRIDLEVLSVIAQQILCIIRAVQGHVDTFMFEGTELNLNPNCYVCITMNPGYAGRSELPDNLKVLFRTVAMMVPDYAMIAEISLYSFGFQKARNLSVKIVTVYRLCSEQLSSQFHYDYGMRAVKAVLSAAGNLKLRFPEDDEDILLLRSIIDVNLPKFLAHDIPLFNGIISDLFPGLALPEADYEVFIDAMKTICAKKNLQFVDFFREKIIQTYEMMIVRHGFMLVGEPFGCKTSVIETLSEGMTLLTEQGVEDYNKVFFRVINPKAITMGQLYGQFDPVSHEWTDGIIANTFREFASTDTPDRKWVLFDGPIDALWIENMNTVLDDNKKLCLMSGEIIQMSNEMSLIFETMDLSQASPATVSRCGMVYLEPSTLGWRPIMRSWINTFTGAMVREGAEVIEALFEWLVDPCLEFVRKNTKEYIGSKESNQVRSLMYLVDMLMAESLSQKDVDENRHLRTWITSSVLFSIPWSIAAVVDVDGREKFDHFYKDIVGGKMDQYPMPKAVGKLEVPLPSEQNVYNVFFEQKARGLWKPWIDLNKGLDTGNKKIREMLVPTIDTARYNFLMNLCIEHGRAILFVGPTGTGKSVYVQEKLMNNLDKDRFLPAFVNFSAQTSANQTQNIIMSRLDRRRKGVFGPQMGKRAVIFVDDLNMPQKEVYGAQPPVELLRQYFDHGNWYDLKDTSKIILQDIQFISAMGPPGGGRNDVTARFLRHFNIVAMNPFNEETMIKIFSTLISTYFKSQELTADFFSVGSLIVQATNDMYKQAIASLLPTPAKSHYVFNLRDFTRVILGVCLIRKAQVENKKLLSRLWVHEVMRVFYDRLTDDSDRDWLFKSVKKATKEHFKEDFDSLFEHLAGGGTGQGMVIEEDLRSLMFGDYLDPDAEQEDRVYSEVKEINQFYTVVESCLEEYNNTHKNRMNLVIFRYVLEHLSRICRILRIPGGNAMLVGVGGSGRQSLTRLATAMAGYNIFQPEISKSYGKFEWREDIKSLLKASGCQGNTTVFLLTDTQIKEESFLEDIDNLLNTGEVPNLFATDEKAEIMEAVRPIAQAGDKNADFSPLSLFAFFVNRCRENLHIIIAFSPIGDAFRNRLRQFPALINCCTIDWFQPWPEDALERVANKFLEQVELEDQEKVETVHIVKYFHQSTTKLSDKFLQELGRHNYVTPTSYLELINSFKNLLKSKQDETMRAKRRYVVGLEKLAFASTQVAEMQKELEELQPQLVKSQAENSKMMIVIEKESVEVEATSKIVKADEAVANEQAASAQALKDECEADLAEAIPALEAALAALNTLKPSDITIVKSMKSPPSGVKLVMSAVCVMKDIKPDKINDPDKPGQKIMDYWGPSKKLLGDMSFLSMLKEYDKDNIPVHVMTKIRKEFIPNPEFDPAKVANASSAAEGLCKWIMAMEIYDRVAKVVGPKKESLAEAESDLKTTMSALNAKRAELAAVEKRLADLKSTFEDMTAKKQQLEDQVDLCGKKLVRAEKLIGGLGGEKDRWTQAAANLQNIYDNLVGDVLISAGVIAYLGPFTLAFRDSCTVDWVKTCTERKIPCSQEFSLSKILGEPIKIQAWNIAGLPRDSFSIDNGVIVANARRWPLMIDPQGQANKWVKNMEKDHKLAVIKFTDLDYMRNLENCIQFGNPLLLENVTEELDPSLEPLLLKQTYKQGGVEMIRLGENVIEYSKDFRFYITTKLRNPHYLPEVAVKVSLLNFMITPEGLEDQLLGIVVAKERPELEEERQALIVQSAANKKALKEIEDKILHTLSASEGNILEDESAIKVLDSSKILSDEISKKQKIAEETEQKIDTSRMGYRPIAKHSSILFFSIADLPNIDPMYQYSLTWFVNLYVASIHDSNKSKILERRLRYLSDYFTYSLYCNVCRSLFEKDKLLFSFILCSNMLLAKDDMDSEELMFFLTGGVGLDNTLPNPAPTWLLDKSWDELCRLSDLKHFKKLRPHFIKNVDAWKKYYNSREPHNEVLPEPWDKDSNDFQKMMILRVIRPDKVNPSITNFVREKLGKKFVEPPPFDLAKSYADSNCCSPLIFVLSPGADPIMALLKFAEDKGFGGNKFNSISLGQGQGPIASRMIENAKKDGSWVVLQNCHLAVSWMSALEKVCEEFTPENINPDFRLWLTSYPSDKFPVTVLQNGVKMTNEPPTGLRQNLLQSYLNDPISDGDFFVGCPGKELQFEKLLFGLCFFHALVQERRKFGPLGWNIPYGFNESDMRISVRQLQMFINEYEDIPYDALKYMTGECNYGGRVTDDWDRRCLLTTMADFYNSNIIDEQRYKFSVSGNYYSPPKGSYNDYVQFIKNLPQQQTPEVFGMHENVDISKELQDTTLLFDSVLLTKGRGAGGGGGDTDASLSNMAGGIIAKLPKIYDIEEATKKYPVVYNESMNTVLVQEMERFNRLLSIISSSLINLQKAIKGLVVMSSELEDLAASLLIGKLPAMWSKRSYPSLKPLGSYVIDFLERLKFLQKWYDEGKPPSFWVSGFFFTQAFLTGAMQNFARKYTQPIDILAYDFEVMSVDYTLIDDPPEDGVYIYGLFCDGARWDKNKSVIVEQLPKILNEALPTMWLRPKKKDDILEGDRYKCPVYKTSARRGVLSTTGHSTNFVLSVLLNTDNTKEHWVKRGLALMCQLDS</sequence>
<dbReference type="FunFam" id="3.40.50.300:FF:000044">
    <property type="entry name" value="Dynein heavy chain 5, axonemal"/>
    <property type="match status" value="1"/>
</dbReference>
<dbReference type="InterPro" id="IPR024317">
    <property type="entry name" value="Dynein_heavy_chain_D4_dom"/>
</dbReference>
<dbReference type="SMART" id="SM00382">
    <property type="entry name" value="AAA"/>
    <property type="match status" value="2"/>
</dbReference>
<keyword evidence="22" id="KW-1185">Reference proteome</keyword>
<dbReference type="InterPro" id="IPR042228">
    <property type="entry name" value="Dynein_linker_3"/>
</dbReference>
<feature type="domain" description="AAA+ ATPase" evidence="20">
    <location>
        <begin position="1961"/>
        <end position="2109"/>
    </location>
</feature>
<dbReference type="FunFam" id="1.20.1270.280:FF:000001">
    <property type="entry name" value="dynein heavy chain 7, axonemal"/>
    <property type="match status" value="1"/>
</dbReference>
<dbReference type="FunFam" id="1.20.58.1120:FF:000005">
    <property type="entry name" value="Dynein, axonemal, heavy chain 12"/>
    <property type="match status" value="1"/>
</dbReference>
<dbReference type="FunFam" id="1.20.920.30:FF:000002">
    <property type="entry name" value="Dynein axonemal heavy chain 3"/>
    <property type="match status" value="1"/>
</dbReference>
<dbReference type="InterPro" id="IPR003593">
    <property type="entry name" value="AAA+_ATPase"/>
</dbReference>
<dbReference type="FunFam" id="3.40.50.300:FF:002141">
    <property type="entry name" value="Dynein heavy chain"/>
    <property type="match status" value="1"/>
</dbReference>
<evidence type="ECO:0000313" key="22">
    <source>
        <dbReference type="Proteomes" id="UP000242188"/>
    </source>
</evidence>
<comment type="function">
    <text evidence="17">Force generating protein of respiratory cilia. Produces force towards the minus ends of microtubules. Dynein has ATPase activity; the force-producing power stroke is thought to occur on release of ADP. Involved in sperm motility; implicated in sperm flagellar assembly.</text>
</comment>
<dbReference type="Gene3D" id="1.10.8.710">
    <property type="match status" value="1"/>
</dbReference>
<comment type="subcellular location">
    <subcellularLocation>
        <location evidence="1">Cell projection</location>
        <location evidence="1">Cilium</location>
        <location evidence="1">Flagellum</location>
    </subcellularLocation>
    <subcellularLocation>
        <location evidence="2">Cytoplasm</location>
        <location evidence="2">Cytoskeleton</location>
        <location evidence="2">Cilium axoneme</location>
    </subcellularLocation>
</comment>
<dbReference type="InterPro" id="IPR043157">
    <property type="entry name" value="Dynein_AAA1S"/>
</dbReference>
<evidence type="ECO:0000313" key="21">
    <source>
        <dbReference type="EMBL" id="OWF35798.1"/>
    </source>
</evidence>
<evidence type="ECO:0000256" key="12">
    <source>
        <dbReference type="ARBA" id="ARBA00023054"/>
    </source>
</evidence>
<evidence type="ECO:0000256" key="4">
    <source>
        <dbReference type="ARBA" id="ARBA00011655"/>
    </source>
</evidence>
<evidence type="ECO:0000256" key="18">
    <source>
        <dbReference type="SAM" id="Coils"/>
    </source>
</evidence>
<dbReference type="InterPro" id="IPR041466">
    <property type="entry name" value="Dynein_AAA5_ext"/>
</dbReference>
<feature type="region of interest" description="Disordered" evidence="19">
    <location>
        <begin position="1"/>
        <end position="64"/>
    </location>
</feature>